<feature type="compositionally biased region" description="Basic and acidic residues" evidence="1">
    <location>
        <begin position="1"/>
        <end position="12"/>
    </location>
</feature>
<evidence type="ECO:0000313" key="3">
    <source>
        <dbReference type="Proteomes" id="UP001148786"/>
    </source>
</evidence>
<organism evidence="2 3">
    <name type="scientific">Agrocybe chaxingu</name>
    <dbReference type="NCBI Taxonomy" id="84603"/>
    <lineage>
        <taxon>Eukaryota</taxon>
        <taxon>Fungi</taxon>
        <taxon>Dikarya</taxon>
        <taxon>Basidiomycota</taxon>
        <taxon>Agaricomycotina</taxon>
        <taxon>Agaricomycetes</taxon>
        <taxon>Agaricomycetidae</taxon>
        <taxon>Agaricales</taxon>
        <taxon>Agaricineae</taxon>
        <taxon>Strophariaceae</taxon>
        <taxon>Agrocybe</taxon>
    </lineage>
</organism>
<gene>
    <name evidence="2" type="ORF">NLJ89_g2132</name>
</gene>
<accession>A0A9W8K769</accession>
<feature type="region of interest" description="Disordered" evidence="1">
    <location>
        <begin position="1"/>
        <end position="33"/>
    </location>
</feature>
<sequence length="163" mass="17720">MRTHDPHWEPDPNVKYNFKGKKRKLDDDDDQELAESVRTISALFQAGGNSMLPSRNPDDEPLEVRVASISAEIAAAIAQAQSRTYEDEEDEEEEEESGSGQEMGGIETIGPNTSGIRSGEAGLGDKEGGMEVGDDDEDSDAFPAPLRARKARELAASGSKRKR</sequence>
<evidence type="ECO:0000256" key="1">
    <source>
        <dbReference type="SAM" id="MobiDB-lite"/>
    </source>
</evidence>
<feature type="compositionally biased region" description="Acidic residues" evidence="1">
    <location>
        <begin position="86"/>
        <end position="97"/>
    </location>
</feature>
<protein>
    <submittedName>
        <fullName evidence="2">Uncharacterized protein</fullName>
    </submittedName>
</protein>
<feature type="region of interest" description="Disordered" evidence="1">
    <location>
        <begin position="78"/>
        <end position="163"/>
    </location>
</feature>
<keyword evidence="3" id="KW-1185">Reference proteome</keyword>
<comment type="caution">
    <text evidence="2">The sequence shown here is derived from an EMBL/GenBank/DDBJ whole genome shotgun (WGS) entry which is preliminary data.</text>
</comment>
<evidence type="ECO:0000313" key="2">
    <source>
        <dbReference type="EMBL" id="KAJ3514841.1"/>
    </source>
</evidence>
<reference evidence="2" key="1">
    <citation type="submission" date="2022-07" db="EMBL/GenBank/DDBJ databases">
        <title>Genome Sequence of Agrocybe chaxingu.</title>
        <authorList>
            <person name="Buettner E."/>
        </authorList>
    </citation>
    <scope>NUCLEOTIDE SEQUENCE</scope>
    <source>
        <strain evidence="2">MP-N11</strain>
    </source>
</reference>
<proteinExistence type="predicted"/>
<dbReference type="OrthoDB" id="654211at2759"/>
<name>A0A9W8K769_9AGAR</name>
<dbReference type="Proteomes" id="UP001148786">
    <property type="component" value="Unassembled WGS sequence"/>
</dbReference>
<dbReference type="EMBL" id="JANKHO010000125">
    <property type="protein sequence ID" value="KAJ3514841.1"/>
    <property type="molecule type" value="Genomic_DNA"/>
</dbReference>
<dbReference type="AlphaFoldDB" id="A0A9W8K769"/>